<keyword evidence="2 3" id="KW-0802">TPR repeat</keyword>
<dbReference type="EMBL" id="CP018799">
    <property type="protein sequence ID" value="ATX79734.1"/>
    <property type="molecule type" value="Genomic_DNA"/>
</dbReference>
<dbReference type="PROSITE" id="PS50293">
    <property type="entry name" value="TPR_REGION"/>
    <property type="match status" value="1"/>
</dbReference>
<feature type="repeat" description="TPR" evidence="3">
    <location>
        <begin position="66"/>
        <end position="99"/>
    </location>
</feature>
<reference evidence="5 6" key="1">
    <citation type="submission" date="2016-12" db="EMBL/GenBank/DDBJ databases">
        <title>Isolation and genomic insights into novel planktonic Zetaproteobacteria from stratified waters of the Chesapeake Bay.</title>
        <authorList>
            <person name="McAllister S.M."/>
            <person name="Kato S."/>
            <person name="Chan C.S."/>
            <person name="Chiu B.K."/>
            <person name="Field E.K."/>
        </authorList>
    </citation>
    <scope>NUCLEOTIDE SEQUENCE [LARGE SCALE GENOMIC DNA]</scope>
    <source>
        <strain evidence="5 6">CP-5</strain>
    </source>
</reference>
<dbReference type="InterPro" id="IPR011990">
    <property type="entry name" value="TPR-like_helical_dom_sf"/>
</dbReference>
<dbReference type="InterPro" id="IPR019734">
    <property type="entry name" value="TPR_rpt"/>
</dbReference>
<feature type="chain" id="PRO_5014901077" evidence="4">
    <location>
        <begin position="23"/>
        <end position="265"/>
    </location>
</feature>
<evidence type="ECO:0000256" key="2">
    <source>
        <dbReference type="ARBA" id="ARBA00022803"/>
    </source>
</evidence>
<keyword evidence="4" id="KW-0732">Signal</keyword>
<dbReference type="InterPro" id="IPR013105">
    <property type="entry name" value="TPR_2"/>
</dbReference>
<name>A0A2K8L442_MARES</name>
<keyword evidence="6" id="KW-1185">Reference proteome</keyword>
<accession>A0A2K8L442</accession>
<evidence type="ECO:0000313" key="5">
    <source>
        <dbReference type="EMBL" id="ATX79734.1"/>
    </source>
</evidence>
<feature type="signal peptide" evidence="4">
    <location>
        <begin position="1"/>
        <end position="22"/>
    </location>
</feature>
<keyword evidence="1" id="KW-0677">Repeat</keyword>
<dbReference type="Proteomes" id="UP000231701">
    <property type="component" value="Chromosome"/>
</dbReference>
<dbReference type="OrthoDB" id="232498at2"/>
<dbReference type="AlphaFoldDB" id="A0A2K8L442"/>
<dbReference type="SUPFAM" id="SSF48452">
    <property type="entry name" value="TPR-like"/>
    <property type="match status" value="1"/>
</dbReference>
<evidence type="ECO:0000256" key="3">
    <source>
        <dbReference type="PROSITE-ProRule" id="PRU00339"/>
    </source>
</evidence>
<dbReference type="RefSeq" id="WP_100277596.1">
    <property type="nucleotide sequence ID" value="NZ_CP018799.1"/>
</dbReference>
<evidence type="ECO:0000313" key="6">
    <source>
        <dbReference type="Proteomes" id="UP000231701"/>
    </source>
</evidence>
<protein>
    <submittedName>
        <fullName evidence="5">Tetratricopeptide repeat-containing protein</fullName>
    </submittedName>
</protein>
<evidence type="ECO:0000256" key="4">
    <source>
        <dbReference type="SAM" id="SignalP"/>
    </source>
</evidence>
<gene>
    <name evidence="5" type="ORF">Ga0123461_1317</name>
</gene>
<dbReference type="SMART" id="SM00028">
    <property type="entry name" value="TPR"/>
    <property type="match status" value="1"/>
</dbReference>
<dbReference type="KEGG" id="maes:Ga0123461_1317"/>
<organism evidence="5 6">
    <name type="scientific">Mariprofundus aestuarium</name>
    <dbReference type="NCBI Taxonomy" id="1921086"/>
    <lineage>
        <taxon>Bacteria</taxon>
        <taxon>Pseudomonadati</taxon>
        <taxon>Pseudomonadota</taxon>
        <taxon>Candidatius Mariprofundia</taxon>
        <taxon>Mariprofundales</taxon>
        <taxon>Mariprofundaceae</taxon>
        <taxon>Mariprofundus</taxon>
    </lineage>
</organism>
<dbReference type="PROSITE" id="PS50005">
    <property type="entry name" value="TPR"/>
    <property type="match status" value="1"/>
</dbReference>
<dbReference type="Gene3D" id="1.25.40.10">
    <property type="entry name" value="Tetratricopeptide repeat domain"/>
    <property type="match status" value="1"/>
</dbReference>
<dbReference type="Pfam" id="PF07719">
    <property type="entry name" value="TPR_2"/>
    <property type="match status" value="1"/>
</dbReference>
<evidence type="ECO:0000256" key="1">
    <source>
        <dbReference type="ARBA" id="ARBA00022737"/>
    </source>
</evidence>
<sequence>MKFIISMLTATFVLGFAGTSYADSCSSVKREMTYGRVALEAAKDKQGYIESAKQYEAAVKKAHGCAEAHFNLGLVYEKAGEYKKALNSLQQYLSLAPNAADAESVREKTYELEYRAQKAALPPKGKWEHLSGKWCRTTGQCEGQLTTQYWRGDLTPFDVKVSGSNIKIKFVDNNYNTGYQCRRIITDQWVGTINDNGSMRGSYESISEWTKSCAPFAVASSIVTGTFIGSLLGRGSIIEIKSEGTSDIKSGSQKATGTTSLRRKD</sequence>
<proteinExistence type="predicted"/>